<evidence type="ECO:0000313" key="2">
    <source>
        <dbReference type="Proteomes" id="UP001500689"/>
    </source>
</evidence>
<proteinExistence type="predicted"/>
<gene>
    <name evidence="1" type="ORF">GCM10022222_61840</name>
</gene>
<protein>
    <submittedName>
        <fullName evidence="1">Uncharacterized protein</fullName>
    </submittedName>
</protein>
<name>A0ABP6XRA3_9PSEU</name>
<keyword evidence="2" id="KW-1185">Reference proteome</keyword>
<sequence>MWIGHEDRLREHRKQFSQFVTSRTIRRSRRIGQSPQQAGLHLVANNRIRPLMTSPAQASDLTREADDRLAKQATKIPDSALVQPSRITDPAARPRGCDFVHFTDR</sequence>
<reference evidence="2" key="1">
    <citation type="journal article" date="2019" name="Int. J. Syst. Evol. Microbiol.">
        <title>The Global Catalogue of Microorganisms (GCM) 10K type strain sequencing project: providing services to taxonomists for standard genome sequencing and annotation.</title>
        <authorList>
            <consortium name="The Broad Institute Genomics Platform"/>
            <consortium name="The Broad Institute Genome Sequencing Center for Infectious Disease"/>
            <person name="Wu L."/>
            <person name="Ma J."/>
        </authorList>
    </citation>
    <scope>NUCLEOTIDE SEQUENCE [LARGE SCALE GENOMIC DNA]</scope>
    <source>
        <strain evidence="2">JCM 16898</strain>
    </source>
</reference>
<accession>A0ABP6XRA3</accession>
<comment type="caution">
    <text evidence="1">The sequence shown here is derived from an EMBL/GenBank/DDBJ whole genome shotgun (WGS) entry which is preliminary data.</text>
</comment>
<dbReference type="Proteomes" id="UP001500689">
    <property type="component" value="Unassembled WGS sequence"/>
</dbReference>
<dbReference type="EMBL" id="BAAAZN010000015">
    <property type="protein sequence ID" value="GAA3569281.1"/>
    <property type="molecule type" value="Genomic_DNA"/>
</dbReference>
<organism evidence="1 2">
    <name type="scientific">Amycolatopsis ultiminotia</name>
    <dbReference type="NCBI Taxonomy" id="543629"/>
    <lineage>
        <taxon>Bacteria</taxon>
        <taxon>Bacillati</taxon>
        <taxon>Actinomycetota</taxon>
        <taxon>Actinomycetes</taxon>
        <taxon>Pseudonocardiales</taxon>
        <taxon>Pseudonocardiaceae</taxon>
        <taxon>Amycolatopsis</taxon>
    </lineage>
</organism>
<evidence type="ECO:0000313" key="1">
    <source>
        <dbReference type="EMBL" id="GAA3569281.1"/>
    </source>
</evidence>